<feature type="compositionally biased region" description="Polar residues" evidence="2">
    <location>
        <begin position="1"/>
        <end position="12"/>
    </location>
</feature>
<keyword evidence="4" id="KW-1185">Reference proteome</keyword>
<dbReference type="PANTHER" id="PTHR34466">
    <property type="entry name" value="OS11G0129800 PROTEIN"/>
    <property type="match status" value="1"/>
</dbReference>
<comment type="caution">
    <text evidence="3">The sequence shown here is derived from an EMBL/GenBank/DDBJ whole genome shotgun (WGS) entry which is preliminary data.</text>
</comment>
<feature type="region of interest" description="Disordered" evidence="2">
    <location>
        <begin position="390"/>
        <end position="414"/>
    </location>
</feature>
<feature type="compositionally biased region" description="Basic residues" evidence="2">
    <location>
        <begin position="166"/>
        <end position="180"/>
    </location>
</feature>
<feature type="compositionally biased region" description="Low complexity" evidence="2">
    <location>
        <begin position="18"/>
        <end position="34"/>
    </location>
</feature>
<dbReference type="EMBL" id="JBBPBK010000006">
    <property type="protein sequence ID" value="KAK9283978.1"/>
    <property type="molecule type" value="Genomic_DNA"/>
</dbReference>
<protein>
    <submittedName>
        <fullName evidence="3">Uncharacterized protein</fullName>
    </submittedName>
</protein>
<evidence type="ECO:0000256" key="1">
    <source>
        <dbReference type="SAM" id="Coils"/>
    </source>
</evidence>
<name>A0AAP0RT95_LIQFO</name>
<sequence length="601" mass="65762">MAVSVFKSTSKRGNLGISSSSSSSRTSTSSGTGRESTKNSPKKVPPRRSRSVSALSRTHLDMASDFLNKRDNPLFWSSGSPPDKGIESVNPIVVAKFDENAIGIAKFEEILSKSSVTNAKIGSGGGGGGDSRRGRSVLRNADVGNHYSGGRKEVGQSLSRTDTGRRGRSVSRHPASRGHHGTSESEVEQECNLSKSYRDRSNLNSASNNVEKVKLGRSSSQLSDHMMGPLTWSSQHLLFEPSDGSASSLSCSQIRNWEDGGSMSSFSEAEEKTIKAVFEQMKGDNLRGDTATSGIYETVRSEVRRAISDIHDDLESAIRRNSATDIANIKDADIPPDLVNAGGVELVLDIRREYAKELEQSQERARKLRADLALEEHRGEELSRILKELLPDPKTSNGHKSRPGRKTSIERRKMSKRLTEEAMAYFDECVSISTFDNSDFSSQEDPPLNLVGTTTPIGDGVSLPQESGSQGQPIHSHEGSSLTASSSSDVFTLDKVSPNVTDSEQGRKFQFSFTRKPTETFGLQDEIRNYVKNFEKDIEKDAVDSQIVKLNYYDVDEYNLQLSSQSLLFDKVFYKNRIEFGSLLLCGGGIAISVSPFASII</sequence>
<feature type="coiled-coil region" evidence="1">
    <location>
        <begin position="351"/>
        <end position="378"/>
    </location>
</feature>
<gene>
    <name evidence="3" type="ORF">L1049_012236</name>
</gene>
<dbReference type="Proteomes" id="UP001415857">
    <property type="component" value="Unassembled WGS sequence"/>
</dbReference>
<evidence type="ECO:0000256" key="2">
    <source>
        <dbReference type="SAM" id="MobiDB-lite"/>
    </source>
</evidence>
<dbReference type="PANTHER" id="PTHR34466:SF3">
    <property type="entry name" value="OS11G0129800 PROTEIN"/>
    <property type="match status" value="1"/>
</dbReference>
<feature type="region of interest" description="Disordered" evidence="2">
    <location>
        <begin position="117"/>
        <end position="222"/>
    </location>
</feature>
<accession>A0AAP0RT95</accession>
<evidence type="ECO:0000313" key="4">
    <source>
        <dbReference type="Proteomes" id="UP001415857"/>
    </source>
</evidence>
<proteinExistence type="predicted"/>
<feature type="region of interest" description="Disordered" evidence="2">
    <location>
        <begin position="1"/>
        <end position="57"/>
    </location>
</feature>
<reference evidence="3 4" key="1">
    <citation type="journal article" date="2024" name="Plant J.">
        <title>Genome sequences and population genomics reveal climatic adaptation and genomic divergence between two closely related sweetgum species.</title>
        <authorList>
            <person name="Xu W.Q."/>
            <person name="Ren C.Q."/>
            <person name="Zhang X.Y."/>
            <person name="Comes H.P."/>
            <person name="Liu X.H."/>
            <person name="Li Y.G."/>
            <person name="Kettle C.J."/>
            <person name="Jalonen R."/>
            <person name="Gaisberger H."/>
            <person name="Ma Y.Z."/>
            <person name="Qiu Y.X."/>
        </authorList>
    </citation>
    <scope>NUCLEOTIDE SEQUENCE [LARGE SCALE GENOMIC DNA]</scope>
    <source>
        <strain evidence="3">Hangzhou</strain>
    </source>
</reference>
<feature type="compositionally biased region" description="Basic residues" evidence="2">
    <location>
        <begin position="40"/>
        <end position="50"/>
    </location>
</feature>
<evidence type="ECO:0000313" key="3">
    <source>
        <dbReference type="EMBL" id="KAK9283978.1"/>
    </source>
</evidence>
<organism evidence="3 4">
    <name type="scientific">Liquidambar formosana</name>
    <name type="common">Formosan gum</name>
    <dbReference type="NCBI Taxonomy" id="63359"/>
    <lineage>
        <taxon>Eukaryota</taxon>
        <taxon>Viridiplantae</taxon>
        <taxon>Streptophyta</taxon>
        <taxon>Embryophyta</taxon>
        <taxon>Tracheophyta</taxon>
        <taxon>Spermatophyta</taxon>
        <taxon>Magnoliopsida</taxon>
        <taxon>eudicotyledons</taxon>
        <taxon>Gunneridae</taxon>
        <taxon>Pentapetalae</taxon>
        <taxon>Saxifragales</taxon>
        <taxon>Altingiaceae</taxon>
        <taxon>Liquidambar</taxon>
    </lineage>
</organism>
<feature type="region of interest" description="Disordered" evidence="2">
    <location>
        <begin position="438"/>
        <end position="486"/>
    </location>
</feature>
<dbReference type="CDD" id="cd22249">
    <property type="entry name" value="UDM1_RNF168_RNF169-like"/>
    <property type="match status" value="1"/>
</dbReference>
<keyword evidence="1" id="KW-0175">Coiled coil</keyword>
<feature type="compositionally biased region" description="Polar residues" evidence="2">
    <location>
        <begin position="464"/>
        <end position="486"/>
    </location>
</feature>
<dbReference type="AlphaFoldDB" id="A0AAP0RT95"/>